<gene>
    <name evidence="1" type="ORF">S12H4_03220</name>
</gene>
<feature type="non-terminal residue" evidence="1">
    <location>
        <position position="1"/>
    </location>
</feature>
<name>X1QQT8_9ZZZZ</name>
<organism evidence="1">
    <name type="scientific">marine sediment metagenome</name>
    <dbReference type="NCBI Taxonomy" id="412755"/>
    <lineage>
        <taxon>unclassified sequences</taxon>
        <taxon>metagenomes</taxon>
        <taxon>ecological metagenomes</taxon>
    </lineage>
</organism>
<reference evidence="1" key="1">
    <citation type="journal article" date="2014" name="Front. Microbiol.">
        <title>High frequency of phylogenetically diverse reductive dehalogenase-homologous genes in deep subseafloor sedimentary metagenomes.</title>
        <authorList>
            <person name="Kawai M."/>
            <person name="Futagami T."/>
            <person name="Toyoda A."/>
            <person name="Takaki Y."/>
            <person name="Nishi S."/>
            <person name="Hori S."/>
            <person name="Arai W."/>
            <person name="Tsubouchi T."/>
            <person name="Morono Y."/>
            <person name="Uchiyama I."/>
            <person name="Ito T."/>
            <person name="Fujiyama A."/>
            <person name="Inagaki F."/>
            <person name="Takami H."/>
        </authorList>
    </citation>
    <scope>NUCLEOTIDE SEQUENCE</scope>
    <source>
        <strain evidence="1">Expedition CK06-06</strain>
    </source>
</reference>
<protein>
    <submittedName>
        <fullName evidence="1">Uncharacterized protein</fullName>
    </submittedName>
</protein>
<comment type="caution">
    <text evidence="1">The sequence shown here is derived from an EMBL/GenBank/DDBJ whole genome shotgun (WGS) entry which is preliminary data.</text>
</comment>
<accession>X1QQT8</accession>
<proteinExistence type="predicted"/>
<dbReference type="EMBL" id="BARW01000884">
    <property type="protein sequence ID" value="GAI70598.1"/>
    <property type="molecule type" value="Genomic_DNA"/>
</dbReference>
<evidence type="ECO:0000313" key="1">
    <source>
        <dbReference type="EMBL" id="GAI70598.1"/>
    </source>
</evidence>
<sequence length="187" mass="21217">NMERPTKPCWACGSDDWWLTPDGRWLCGRCHPSPNPESTPSEEGSGALAGSLASALPSPALEVLALRDRVIKGNDKLFAAWQQIRELPGEEKEYQWDRWNEGQERLHNLCLELKAKGYHDCLYIENGKKIRSCLSEPRGFWCQVCPSSVAYWAQELMNLPGRRVSKAKQPEFVPGQTEFLEKLGEDN</sequence>
<dbReference type="AlphaFoldDB" id="X1QQT8"/>